<evidence type="ECO:0000259" key="8">
    <source>
        <dbReference type="PROSITE" id="PS51736"/>
    </source>
</evidence>
<evidence type="ECO:0000256" key="5">
    <source>
        <dbReference type="ARBA" id="ARBA00023172"/>
    </source>
</evidence>
<dbReference type="Proteomes" id="UP000184085">
    <property type="component" value="Unassembled WGS sequence"/>
</dbReference>
<evidence type="ECO:0000256" key="6">
    <source>
        <dbReference type="PIRSR" id="PIRSR606118-50"/>
    </source>
</evidence>
<evidence type="ECO:0000313" key="10">
    <source>
        <dbReference type="Proteomes" id="UP000184085"/>
    </source>
</evidence>
<name>A0A1M4MUS9_9RHOB</name>
<dbReference type="CDD" id="cd03768">
    <property type="entry name" value="SR_ResInv"/>
    <property type="match status" value="1"/>
</dbReference>
<dbReference type="InterPro" id="IPR050639">
    <property type="entry name" value="SSR_resolvase"/>
</dbReference>
<reference evidence="10" key="1">
    <citation type="submission" date="2016-09" db="EMBL/GenBank/DDBJ databases">
        <authorList>
            <person name="Wibberg D."/>
        </authorList>
    </citation>
    <scope>NUCLEOTIDE SEQUENCE [LARGE SCALE GENOMIC DNA]</scope>
</reference>
<keyword evidence="3" id="KW-0230">DNA invertase</keyword>
<evidence type="ECO:0000256" key="7">
    <source>
        <dbReference type="PROSITE-ProRule" id="PRU10137"/>
    </source>
</evidence>
<proteinExistence type="inferred from homology"/>
<dbReference type="SMART" id="SM00857">
    <property type="entry name" value="Resolvase"/>
    <property type="match status" value="1"/>
</dbReference>
<feature type="active site" description="O-(5'-phospho-DNA)-serine intermediate" evidence="6 7">
    <location>
        <position position="98"/>
    </location>
</feature>
<gene>
    <name evidence="9" type="ORF">KARMA_0059</name>
</gene>
<keyword evidence="2" id="KW-0229">DNA integration</keyword>
<dbReference type="PANTHER" id="PTHR30461:SF2">
    <property type="entry name" value="SERINE RECOMBINASE PINE-RELATED"/>
    <property type="match status" value="1"/>
</dbReference>
<dbReference type="PANTHER" id="PTHR30461">
    <property type="entry name" value="DNA-INVERTASE FROM LAMBDOID PROPHAGE"/>
    <property type="match status" value="1"/>
</dbReference>
<feature type="domain" description="Resolvase/invertase-type recombinase catalytic" evidence="8">
    <location>
        <begin position="90"/>
        <end position="223"/>
    </location>
</feature>
<dbReference type="Gene3D" id="3.40.50.1390">
    <property type="entry name" value="Resolvase, N-terminal catalytic domain"/>
    <property type="match status" value="1"/>
</dbReference>
<accession>A0A1M4MUS9</accession>
<evidence type="ECO:0000313" key="9">
    <source>
        <dbReference type="EMBL" id="SCM65889.1"/>
    </source>
</evidence>
<dbReference type="GO" id="GO:0000150">
    <property type="term" value="F:DNA strand exchange activity"/>
    <property type="evidence" value="ECO:0007669"/>
    <property type="project" value="UniProtKB-KW"/>
</dbReference>
<dbReference type="InterPro" id="IPR006118">
    <property type="entry name" value="Recombinase_CS"/>
</dbReference>
<dbReference type="InterPro" id="IPR006119">
    <property type="entry name" value="Resolv_N"/>
</dbReference>
<dbReference type="InterPro" id="IPR036162">
    <property type="entry name" value="Resolvase-like_N_sf"/>
</dbReference>
<dbReference type="PROSITE" id="PS51736">
    <property type="entry name" value="RECOMBINASES_3"/>
    <property type="match status" value="1"/>
</dbReference>
<dbReference type="GO" id="GO:0003677">
    <property type="term" value="F:DNA binding"/>
    <property type="evidence" value="ECO:0007669"/>
    <property type="project" value="UniProtKB-KW"/>
</dbReference>
<comment type="similarity">
    <text evidence="1">Belongs to the site-specific recombinase resolvase family.</text>
</comment>
<dbReference type="EMBL" id="FMJB01000001">
    <property type="protein sequence ID" value="SCM65889.1"/>
    <property type="molecule type" value="Genomic_DNA"/>
</dbReference>
<evidence type="ECO:0000256" key="2">
    <source>
        <dbReference type="ARBA" id="ARBA00022908"/>
    </source>
</evidence>
<protein>
    <submittedName>
        <fullName evidence="9">DNA invertase</fullName>
    </submittedName>
</protein>
<dbReference type="PROSITE" id="PS00397">
    <property type="entry name" value="RECOMBINASES_1"/>
    <property type="match status" value="1"/>
</dbReference>
<dbReference type="SUPFAM" id="SSF53041">
    <property type="entry name" value="Resolvase-like"/>
    <property type="match status" value="1"/>
</dbReference>
<dbReference type="AlphaFoldDB" id="A0A1M4MUS9"/>
<dbReference type="GO" id="GO:0015074">
    <property type="term" value="P:DNA integration"/>
    <property type="evidence" value="ECO:0007669"/>
    <property type="project" value="UniProtKB-KW"/>
</dbReference>
<dbReference type="PROSITE" id="PS00398">
    <property type="entry name" value="RECOMBINASES_2"/>
    <property type="match status" value="1"/>
</dbReference>
<evidence type="ECO:0000256" key="3">
    <source>
        <dbReference type="ARBA" id="ARBA00023100"/>
    </source>
</evidence>
<organism evidence="9 10">
    <name type="scientific">Donghicola eburneus</name>
    <dbReference type="NCBI Taxonomy" id="393278"/>
    <lineage>
        <taxon>Bacteria</taxon>
        <taxon>Pseudomonadati</taxon>
        <taxon>Pseudomonadota</taxon>
        <taxon>Alphaproteobacteria</taxon>
        <taxon>Rhodobacterales</taxon>
        <taxon>Roseobacteraceae</taxon>
        <taxon>Donghicola</taxon>
    </lineage>
</organism>
<keyword evidence="10" id="KW-1185">Reference proteome</keyword>
<sequence>MKSSVKADAWAFICAKYCSFAHYPSDFMAVAHSLYIVSARDCLWNLSDRAQHKETKGFWTSTKREHLLAFVYKRSFSSDILNCKRPDFMPLIGYARVSTEDQTPLPQSEALQTAGCVEIFEEHASGGNRARPVLARVLERVQSGDTLVVVRIDRLARSLSHLLEVIERLEAKGAFFRSLQDPIDTASPQGKFTLQVLGAAAEFERALIRERTKAGLASARAKGRVGGNPGLRAKDPAALRKVRLARQDGYMERLNETAQDWVPHVRRLRPDMAWEDVLRIINGPLPPDRHWTQSRLLRAVKAYVRDGFLPDAVLGRAGRRETDDRLPAIVAAIKGADPNITLQAICDRLESMRERTPRGRAKWQPSSVKMLLERAEQLALLENDNAMSK</sequence>
<dbReference type="Pfam" id="PF00239">
    <property type="entry name" value="Resolvase"/>
    <property type="match status" value="1"/>
</dbReference>
<evidence type="ECO:0000256" key="1">
    <source>
        <dbReference type="ARBA" id="ARBA00009913"/>
    </source>
</evidence>
<keyword evidence="4" id="KW-0238">DNA-binding</keyword>
<evidence type="ECO:0000256" key="4">
    <source>
        <dbReference type="ARBA" id="ARBA00023125"/>
    </source>
</evidence>
<keyword evidence="5" id="KW-0233">DNA recombination</keyword>
<dbReference type="FunFam" id="3.40.50.1390:FF:000001">
    <property type="entry name" value="DNA recombinase"/>
    <property type="match status" value="1"/>
</dbReference>